<feature type="transmembrane region" description="Helical" evidence="4">
    <location>
        <begin position="109"/>
        <end position="129"/>
    </location>
</feature>
<dbReference type="InterPro" id="IPR015943">
    <property type="entry name" value="WD40/YVTN_repeat-like_dom_sf"/>
</dbReference>
<evidence type="ECO:0000313" key="6">
    <source>
        <dbReference type="Proteomes" id="UP000023152"/>
    </source>
</evidence>
<keyword evidence="4" id="KW-1133">Transmembrane helix</keyword>
<name>X6MCJ3_RETFI</name>
<keyword evidence="6" id="KW-1185">Reference proteome</keyword>
<organism evidence="5 6">
    <name type="scientific">Reticulomyxa filosa</name>
    <dbReference type="NCBI Taxonomy" id="46433"/>
    <lineage>
        <taxon>Eukaryota</taxon>
        <taxon>Sar</taxon>
        <taxon>Rhizaria</taxon>
        <taxon>Retaria</taxon>
        <taxon>Foraminifera</taxon>
        <taxon>Monothalamids</taxon>
        <taxon>Reticulomyxidae</taxon>
        <taxon>Reticulomyxa</taxon>
    </lineage>
</organism>
<dbReference type="EMBL" id="ASPP01022292">
    <property type="protein sequence ID" value="ETO11594.1"/>
    <property type="molecule type" value="Genomic_DNA"/>
</dbReference>
<dbReference type="PROSITE" id="PS50082">
    <property type="entry name" value="WD_REPEATS_2"/>
    <property type="match status" value="1"/>
</dbReference>
<dbReference type="Proteomes" id="UP000023152">
    <property type="component" value="Unassembled WGS sequence"/>
</dbReference>
<dbReference type="Gene3D" id="2.130.10.10">
    <property type="entry name" value="YVTN repeat-like/Quinoprotein amine dehydrogenase"/>
    <property type="match status" value="1"/>
</dbReference>
<dbReference type="InterPro" id="IPR001680">
    <property type="entry name" value="WD40_rpt"/>
</dbReference>
<gene>
    <name evidence="5" type="ORF">RFI_25782</name>
</gene>
<feature type="repeat" description="WD" evidence="3">
    <location>
        <begin position="3"/>
        <end position="44"/>
    </location>
</feature>
<evidence type="ECO:0000256" key="4">
    <source>
        <dbReference type="SAM" id="Phobius"/>
    </source>
</evidence>
<evidence type="ECO:0000256" key="2">
    <source>
        <dbReference type="ARBA" id="ARBA00022737"/>
    </source>
</evidence>
<dbReference type="PROSITE" id="PS00678">
    <property type="entry name" value="WD_REPEATS_1"/>
    <property type="match status" value="1"/>
</dbReference>
<keyword evidence="2" id="KW-0677">Repeat</keyword>
<dbReference type="InterPro" id="IPR019775">
    <property type="entry name" value="WD40_repeat_CS"/>
</dbReference>
<evidence type="ECO:0000256" key="1">
    <source>
        <dbReference type="ARBA" id="ARBA00022574"/>
    </source>
</evidence>
<keyword evidence="4" id="KW-0812">Transmembrane</keyword>
<dbReference type="SUPFAM" id="SSF50978">
    <property type="entry name" value="WD40 repeat-like"/>
    <property type="match status" value="1"/>
</dbReference>
<comment type="caution">
    <text evidence="5">The sequence shown here is derived from an EMBL/GenBank/DDBJ whole genome shotgun (WGS) entry which is preliminary data.</text>
</comment>
<feature type="transmembrane region" description="Helical" evidence="4">
    <location>
        <begin position="135"/>
        <end position="155"/>
    </location>
</feature>
<evidence type="ECO:0000256" key="3">
    <source>
        <dbReference type="PROSITE-ProRule" id="PRU00221"/>
    </source>
</evidence>
<dbReference type="InterPro" id="IPR036322">
    <property type="entry name" value="WD40_repeat_dom_sf"/>
</dbReference>
<accession>X6MCJ3</accession>
<evidence type="ECO:0000313" key="5">
    <source>
        <dbReference type="EMBL" id="ETO11594.1"/>
    </source>
</evidence>
<proteinExistence type="predicted"/>
<dbReference type="AlphaFoldDB" id="X6MCJ3"/>
<keyword evidence="1 3" id="KW-0853">WD repeat</keyword>
<reference evidence="5 6" key="1">
    <citation type="journal article" date="2013" name="Curr. Biol.">
        <title>The Genome of the Foraminiferan Reticulomyxa filosa.</title>
        <authorList>
            <person name="Glockner G."/>
            <person name="Hulsmann N."/>
            <person name="Schleicher M."/>
            <person name="Noegel A.A."/>
            <person name="Eichinger L."/>
            <person name="Gallinger C."/>
            <person name="Pawlowski J."/>
            <person name="Sierra R."/>
            <person name="Euteneuer U."/>
            <person name="Pillet L."/>
            <person name="Moustafa A."/>
            <person name="Platzer M."/>
            <person name="Groth M."/>
            <person name="Szafranski K."/>
            <person name="Schliwa M."/>
        </authorList>
    </citation>
    <scope>NUCLEOTIDE SEQUENCE [LARGE SCALE GENOMIC DNA]</scope>
</reference>
<keyword evidence="4" id="KW-0472">Membrane</keyword>
<protein>
    <submittedName>
        <fullName evidence="5">Uncharacterized protein</fullName>
    </submittedName>
</protein>
<sequence length="194" mass="23098">MQMEGYRDNVNDIQFLFDGKRIVLALNNGEIGIWDMLSVEKIHGHVWKEYTYSIIFFRWSSCLLEIQRLKKIQPLTAIDVSSDDNTITSVYKDGVIQLWKCKKRRFKNFLKHSFCNFSVFEVFYFHFILFPKNVIFIFVLKMLSLFINEMFLFLSQTVCIKNILKETNANTLFYHLLIAKINKIVYMIVTTFNV</sequence>